<sequence length="228" mass="22629">MTSALSVRRRMASIAAAGMLAVTLAACAPPDPAISAAERTPSPVPPSSATGSAGLSHPAPGRTVEAVVPGHTGDVRGVRVAVVVPDDGATSRALQEALHGFAEVNGLVVEEFAATGDAASIDAAFTRALAVEPHIVVGLGAGVVDVFAYNSSQWLDQDFLLLGAQVAEPTSNVAAVVWEGATSRGSGAPADGELDHAAVTTARAADAVSVGLATVMSGESGIVLHLPA</sequence>
<proteinExistence type="predicted"/>
<protein>
    <recommendedName>
        <fullName evidence="5">BMP family ABC transporter substrate-binding protein</fullName>
    </recommendedName>
</protein>
<comment type="caution">
    <text evidence="3">The sequence shown here is derived from an EMBL/GenBank/DDBJ whole genome shotgun (WGS) entry which is preliminary data.</text>
</comment>
<feature type="region of interest" description="Disordered" evidence="1">
    <location>
        <begin position="34"/>
        <end position="61"/>
    </location>
</feature>
<name>A0ABX1KAY9_9MICO</name>
<gene>
    <name evidence="3" type="ORF">HF576_10035</name>
</gene>
<feature type="chain" id="PRO_5045303131" description="BMP family ABC transporter substrate-binding protein" evidence="2">
    <location>
        <begin position="29"/>
        <end position="228"/>
    </location>
</feature>
<evidence type="ECO:0000256" key="1">
    <source>
        <dbReference type="SAM" id="MobiDB-lite"/>
    </source>
</evidence>
<feature type="signal peptide" evidence="2">
    <location>
        <begin position="1"/>
        <end position="28"/>
    </location>
</feature>
<accession>A0ABX1KAY9</accession>
<dbReference type="EMBL" id="JABACI010000002">
    <property type="protein sequence ID" value="NLP84191.1"/>
    <property type="molecule type" value="Genomic_DNA"/>
</dbReference>
<organism evidence="3 4">
    <name type="scientific">Microbacterium salsuginis</name>
    <dbReference type="NCBI Taxonomy" id="2722803"/>
    <lineage>
        <taxon>Bacteria</taxon>
        <taxon>Bacillati</taxon>
        <taxon>Actinomycetota</taxon>
        <taxon>Actinomycetes</taxon>
        <taxon>Micrococcales</taxon>
        <taxon>Microbacteriaceae</taxon>
        <taxon>Microbacterium</taxon>
    </lineage>
</organism>
<keyword evidence="2" id="KW-0732">Signal</keyword>
<dbReference type="RefSeq" id="WP_168912648.1">
    <property type="nucleotide sequence ID" value="NZ_JABACI010000002.1"/>
</dbReference>
<reference evidence="3 4" key="1">
    <citation type="submission" date="2020-04" db="EMBL/GenBank/DDBJ databases">
        <title>CFH 90308 Microbacterium sp.</title>
        <authorList>
            <person name="Nie G."/>
            <person name="Ming H."/>
            <person name="Xia T."/>
        </authorList>
    </citation>
    <scope>NUCLEOTIDE SEQUENCE [LARGE SCALE GENOMIC DNA]</scope>
    <source>
        <strain evidence="3 4">CFH 90308</strain>
    </source>
</reference>
<evidence type="ECO:0000313" key="3">
    <source>
        <dbReference type="EMBL" id="NLP84191.1"/>
    </source>
</evidence>
<evidence type="ECO:0000256" key="2">
    <source>
        <dbReference type="SAM" id="SignalP"/>
    </source>
</evidence>
<evidence type="ECO:0000313" key="4">
    <source>
        <dbReference type="Proteomes" id="UP001429745"/>
    </source>
</evidence>
<evidence type="ECO:0008006" key="5">
    <source>
        <dbReference type="Google" id="ProtNLM"/>
    </source>
</evidence>
<keyword evidence="4" id="KW-1185">Reference proteome</keyword>
<dbReference type="Proteomes" id="UP001429745">
    <property type="component" value="Unassembled WGS sequence"/>
</dbReference>